<evidence type="ECO:0000313" key="6">
    <source>
        <dbReference type="EMBL" id="SDL80599.1"/>
    </source>
</evidence>
<evidence type="ECO:0000256" key="1">
    <source>
        <dbReference type="ARBA" id="ARBA00001974"/>
    </source>
</evidence>
<evidence type="ECO:0000256" key="2">
    <source>
        <dbReference type="ARBA" id="ARBA00022630"/>
    </source>
</evidence>
<comment type="cofactor">
    <cofactor evidence="1">
        <name>FAD</name>
        <dbReference type="ChEBI" id="CHEBI:57692"/>
    </cofactor>
</comment>
<evidence type="ECO:0000256" key="3">
    <source>
        <dbReference type="ARBA" id="ARBA00022827"/>
    </source>
</evidence>
<dbReference type="Gene3D" id="2.40.30.10">
    <property type="entry name" value="Translation factors"/>
    <property type="match status" value="1"/>
</dbReference>
<feature type="domain" description="RsdA/BaiN/AoA(So)-like insert" evidence="5">
    <location>
        <begin position="185"/>
        <end position="342"/>
    </location>
</feature>
<dbReference type="PANTHER" id="PTHR42887:SF2">
    <property type="entry name" value="OS12G0638800 PROTEIN"/>
    <property type="match status" value="1"/>
</dbReference>
<dbReference type="NCBIfam" id="TIGR00275">
    <property type="entry name" value="aminoacetone oxidase family FAD-binding enzyme"/>
    <property type="match status" value="1"/>
</dbReference>
<evidence type="ECO:0000259" key="5">
    <source>
        <dbReference type="Pfam" id="PF22780"/>
    </source>
</evidence>
<protein>
    <recommendedName>
        <fullName evidence="8">Aminoacetone oxidase family FAD-binding enzyme</fullName>
    </recommendedName>
</protein>
<accession>A0A1G9N278</accession>
<evidence type="ECO:0000313" key="7">
    <source>
        <dbReference type="Proteomes" id="UP000199555"/>
    </source>
</evidence>
<dbReference type="SUPFAM" id="SSF160996">
    <property type="entry name" value="HI0933 insert domain-like"/>
    <property type="match status" value="1"/>
</dbReference>
<feature type="domain" description="RsdA/BaiN/AoA(So)-like Rossmann fold-like" evidence="4">
    <location>
        <begin position="5"/>
        <end position="395"/>
    </location>
</feature>
<dbReference type="SUPFAM" id="SSF51905">
    <property type="entry name" value="FAD/NAD(P)-binding domain"/>
    <property type="match status" value="1"/>
</dbReference>
<dbReference type="PRINTS" id="PR00420">
    <property type="entry name" value="RNGMNOXGNASE"/>
</dbReference>
<gene>
    <name evidence="6" type="ORF">SAMN04487971_12526</name>
</gene>
<dbReference type="Pfam" id="PF22780">
    <property type="entry name" value="HI0933_like_1st"/>
    <property type="match status" value="1"/>
</dbReference>
<dbReference type="PANTHER" id="PTHR42887">
    <property type="entry name" value="OS12G0638800 PROTEIN"/>
    <property type="match status" value="1"/>
</dbReference>
<dbReference type="STRING" id="525640.SAMN04487971_12526"/>
<sequence length="405" mass="42876">MDQADVVILGAGAAGLFCAGSLAGQGLRVVVLDHARDPGEKIRISGGGRCNFTNLGTSHQTFLSEVPRFCASALAGYRPEDFVALVDRAGIAWHEKAQGQLFCDGRATQIVRMLVDRMGLAELRLGVAVQGVTPGMPLRVETSAGPIEARHVVVSTGGKSIPKVGATGIGYDIAQATGHRIVETRPGLVPLTFAQQDLRLSAPLSGVAVTARASLPAAKAPRRAAVAFDDQLLFTHRGLSGPAILQISSYWRPGEELTLDLHSGDTAQALRQAKREGGRVQVATVLARLLPERLATAIVAEEGLEGARLADQPDARLGALVRRVHDWRIRPVGSEGYRTAEVTVGGVDCRDLDARTMASRHVPGLHFIGEVVDVTGWLGGYNFQWAWASGHAAARAILGAIQPDS</sequence>
<dbReference type="Gene3D" id="3.50.50.60">
    <property type="entry name" value="FAD/NAD(P)-binding domain"/>
    <property type="match status" value="1"/>
</dbReference>
<dbReference type="InterPro" id="IPR023166">
    <property type="entry name" value="BaiN-like_dom_sf"/>
</dbReference>
<name>A0A1G9N278_9RHOB</name>
<dbReference type="AlphaFoldDB" id="A0A1G9N278"/>
<organism evidence="6 7">
    <name type="scientific">Paracoccus chinensis</name>
    <dbReference type="NCBI Taxonomy" id="525640"/>
    <lineage>
        <taxon>Bacteria</taxon>
        <taxon>Pseudomonadati</taxon>
        <taxon>Pseudomonadota</taxon>
        <taxon>Alphaproteobacteria</taxon>
        <taxon>Rhodobacterales</taxon>
        <taxon>Paracoccaceae</taxon>
        <taxon>Paracoccus</taxon>
    </lineage>
</organism>
<keyword evidence="3" id="KW-0274">FAD</keyword>
<dbReference type="Proteomes" id="UP000199555">
    <property type="component" value="Unassembled WGS sequence"/>
</dbReference>
<dbReference type="InterPro" id="IPR004792">
    <property type="entry name" value="BaiN-like"/>
</dbReference>
<evidence type="ECO:0000259" key="4">
    <source>
        <dbReference type="Pfam" id="PF03486"/>
    </source>
</evidence>
<dbReference type="InterPro" id="IPR057661">
    <property type="entry name" value="RsdA/BaiN/AoA(So)_Rossmann"/>
</dbReference>
<keyword evidence="2" id="KW-0285">Flavoprotein</keyword>
<dbReference type="OrthoDB" id="9773233at2"/>
<dbReference type="Gene3D" id="1.10.8.260">
    <property type="entry name" value="HI0933 insert domain-like"/>
    <property type="match status" value="1"/>
</dbReference>
<evidence type="ECO:0008006" key="8">
    <source>
        <dbReference type="Google" id="ProtNLM"/>
    </source>
</evidence>
<dbReference type="InterPro" id="IPR036188">
    <property type="entry name" value="FAD/NAD-bd_sf"/>
</dbReference>
<dbReference type="RefSeq" id="WP_090757322.1">
    <property type="nucleotide sequence ID" value="NZ_FNGE01000025.1"/>
</dbReference>
<dbReference type="EMBL" id="FNGE01000025">
    <property type="protein sequence ID" value="SDL80599.1"/>
    <property type="molecule type" value="Genomic_DNA"/>
</dbReference>
<dbReference type="InterPro" id="IPR055178">
    <property type="entry name" value="RsdA/BaiN/AoA(So)-like_dom"/>
</dbReference>
<proteinExistence type="predicted"/>
<dbReference type="Pfam" id="PF03486">
    <property type="entry name" value="HI0933_like"/>
    <property type="match status" value="1"/>
</dbReference>
<keyword evidence="7" id="KW-1185">Reference proteome</keyword>
<reference evidence="7" key="1">
    <citation type="submission" date="2016-10" db="EMBL/GenBank/DDBJ databases">
        <authorList>
            <person name="Varghese N."/>
            <person name="Submissions S."/>
        </authorList>
    </citation>
    <scope>NUCLEOTIDE SEQUENCE [LARGE SCALE GENOMIC DNA]</scope>
    <source>
        <strain evidence="7">CGMCC 1.7655</strain>
    </source>
</reference>